<reference evidence="3 4" key="1">
    <citation type="submission" date="2020-07" db="EMBL/GenBank/DDBJ databases">
        <title>Comparative genomics of pyrophilous fungi reveals a link between fire events and developmental genes.</title>
        <authorList>
            <consortium name="DOE Joint Genome Institute"/>
            <person name="Steindorff A.S."/>
            <person name="Carver A."/>
            <person name="Calhoun S."/>
            <person name="Stillman K."/>
            <person name="Liu H."/>
            <person name="Lipzen A."/>
            <person name="Pangilinan J."/>
            <person name="Labutti K."/>
            <person name="Bruns T.D."/>
            <person name="Grigoriev I.V."/>
        </authorList>
    </citation>
    <scope>NUCLEOTIDE SEQUENCE [LARGE SCALE GENOMIC DNA]</scope>
    <source>
        <strain evidence="3 4">CBS 144469</strain>
    </source>
</reference>
<evidence type="ECO:0000313" key="3">
    <source>
        <dbReference type="EMBL" id="KAF6760728.1"/>
    </source>
</evidence>
<dbReference type="OrthoDB" id="5584477at2759"/>
<gene>
    <name evidence="3" type="ORF">DFP72DRAFT_1091935</name>
</gene>
<evidence type="ECO:0000256" key="1">
    <source>
        <dbReference type="SAM" id="MobiDB-lite"/>
    </source>
</evidence>
<proteinExistence type="predicted"/>
<sequence length="848" mass="94100">MPAPSGPSTRTRARTRRSREQATTTQPALTSETPGAPELVVEATSSITNPAGTATSLHAPRQLPTPDRNHNDTSEPSSELNAPTDEERPPKSQLRKSQELFERMRFSTPIKEDSQHANGPNMQQKEIILAELQDIPNCSADFLKKAYNAKNTVDNRTIKKFLAESGLYVGGKVDEESGLYGGGRWGDIPEEIELEDELYAPLLKIIKHIVEGPGKGLGSREAIDTHIRWFVHHDGEKTRPDIAIKATGPSFQVPLPMASQKSGEPPIVVVGYSNVASVFDVKRNVDNITKKQIEQMATYNRQIFISQPNRKFCRSLIITETHVRLLHYDRSGAFTTDFVNYHDEPYTFVRLVLGLSSLDEENIGLDTSIQWTVDANGRKVAGTITAIDDQTKATTVYDLIMEEPPLIRHAIIGTGMICWHALDKDKQRFIIKDYWRATGRTPESEFLKRVTKVKGTLAKVDSFAAKRAKTKDYRPKNFESKDFFNRTLSRMALAVPGRSLVHFTSQKQAIRAIRDAIQAHCNLLIGHILHRDVTVDSILLNDNPKPDELSSVLIDLSMAMPAEGERIKLSPEGRTGNKIFRSYAVLRSGMAEQILSPVAHDYLDDLEAFFYVLCYLIHRFAGPGLPVSGEHPVLLQWAGNDCSIAAERKSRYLRVEGPGAHLPPSFWSSATLKLADDYRAFLIKGLDIKTTIRAASGPSYVIPTPASMAPQLRMQLYDHIDGHYAQVLGFFNTALDSLDQPGGDAPRVLRIPPPWIPSNQIRYHSPPVALSDDGSDLETGYKLYVSSPDRADSIASTSPVSRLSKRGSSEISDDEDGPATKCRRGEDDADGNRLYDILEQAGAEDGED</sequence>
<dbReference type="Pfam" id="PF17667">
    <property type="entry name" value="Pkinase_fungal"/>
    <property type="match status" value="2"/>
</dbReference>
<dbReference type="PANTHER" id="PTHR38248:SF2">
    <property type="entry name" value="FUNK1 11"/>
    <property type="match status" value="1"/>
</dbReference>
<name>A0A8H6M9C8_9AGAR</name>
<feature type="domain" description="Fungal-type protein kinase" evidence="2">
    <location>
        <begin position="471"/>
        <end position="616"/>
    </location>
</feature>
<dbReference type="AlphaFoldDB" id="A0A8H6M9C8"/>
<dbReference type="Gene3D" id="1.10.510.10">
    <property type="entry name" value="Transferase(Phosphotransferase) domain 1"/>
    <property type="match status" value="1"/>
</dbReference>
<dbReference type="EMBL" id="JACGCI010000011">
    <property type="protein sequence ID" value="KAF6760728.1"/>
    <property type="molecule type" value="Genomic_DNA"/>
</dbReference>
<protein>
    <recommendedName>
        <fullName evidence="2">Fungal-type protein kinase domain-containing protein</fullName>
    </recommendedName>
</protein>
<feature type="domain" description="Fungal-type protein kinase" evidence="2">
    <location>
        <begin position="271"/>
        <end position="455"/>
    </location>
</feature>
<dbReference type="SUPFAM" id="SSF56112">
    <property type="entry name" value="Protein kinase-like (PK-like)"/>
    <property type="match status" value="1"/>
</dbReference>
<dbReference type="Proteomes" id="UP000521943">
    <property type="component" value="Unassembled WGS sequence"/>
</dbReference>
<feature type="compositionally biased region" description="Basic and acidic residues" evidence="1">
    <location>
        <begin position="85"/>
        <end position="96"/>
    </location>
</feature>
<feature type="compositionally biased region" description="Basic and acidic residues" evidence="1">
    <location>
        <begin position="823"/>
        <end position="833"/>
    </location>
</feature>
<dbReference type="InterPro" id="IPR011009">
    <property type="entry name" value="Kinase-like_dom_sf"/>
</dbReference>
<comment type="caution">
    <text evidence="3">The sequence shown here is derived from an EMBL/GenBank/DDBJ whole genome shotgun (WGS) entry which is preliminary data.</text>
</comment>
<evidence type="ECO:0000259" key="2">
    <source>
        <dbReference type="Pfam" id="PF17667"/>
    </source>
</evidence>
<feature type="compositionally biased region" description="Polar residues" evidence="1">
    <location>
        <begin position="43"/>
        <end position="56"/>
    </location>
</feature>
<dbReference type="PANTHER" id="PTHR38248">
    <property type="entry name" value="FUNK1 6"/>
    <property type="match status" value="1"/>
</dbReference>
<evidence type="ECO:0000313" key="4">
    <source>
        <dbReference type="Proteomes" id="UP000521943"/>
    </source>
</evidence>
<feature type="region of interest" description="Disordered" evidence="1">
    <location>
        <begin position="791"/>
        <end position="833"/>
    </location>
</feature>
<feature type="region of interest" description="Disordered" evidence="1">
    <location>
        <begin position="1"/>
        <end position="96"/>
    </location>
</feature>
<organism evidence="3 4">
    <name type="scientific">Ephemerocybe angulata</name>
    <dbReference type="NCBI Taxonomy" id="980116"/>
    <lineage>
        <taxon>Eukaryota</taxon>
        <taxon>Fungi</taxon>
        <taxon>Dikarya</taxon>
        <taxon>Basidiomycota</taxon>
        <taxon>Agaricomycotina</taxon>
        <taxon>Agaricomycetes</taxon>
        <taxon>Agaricomycetidae</taxon>
        <taxon>Agaricales</taxon>
        <taxon>Agaricineae</taxon>
        <taxon>Psathyrellaceae</taxon>
        <taxon>Ephemerocybe</taxon>
    </lineage>
</organism>
<dbReference type="InterPro" id="IPR040976">
    <property type="entry name" value="Pkinase_fungal"/>
</dbReference>
<keyword evidence="4" id="KW-1185">Reference proteome</keyword>
<accession>A0A8H6M9C8</accession>